<feature type="region of interest" description="Disordered" evidence="1">
    <location>
        <begin position="423"/>
        <end position="445"/>
    </location>
</feature>
<name>A0A9P0PM63_ACAOB</name>
<protein>
    <submittedName>
        <fullName evidence="2">Uncharacterized protein</fullName>
    </submittedName>
</protein>
<dbReference type="SUPFAM" id="SSF57756">
    <property type="entry name" value="Retrovirus zinc finger-like domains"/>
    <property type="match status" value="1"/>
</dbReference>
<evidence type="ECO:0000256" key="1">
    <source>
        <dbReference type="SAM" id="MobiDB-lite"/>
    </source>
</evidence>
<organism evidence="2 3">
    <name type="scientific">Acanthoscelides obtectus</name>
    <name type="common">Bean weevil</name>
    <name type="synonym">Bruchus obtectus</name>
    <dbReference type="NCBI Taxonomy" id="200917"/>
    <lineage>
        <taxon>Eukaryota</taxon>
        <taxon>Metazoa</taxon>
        <taxon>Ecdysozoa</taxon>
        <taxon>Arthropoda</taxon>
        <taxon>Hexapoda</taxon>
        <taxon>Insecta</taxon>
        <taxon>Pterygota</taxon>
        <taxon>Neoptera</taxon>
        <taxon>Endopterygota</taxon>
        <taxon>Coleoptera</taxon>
        <taxon>Polyphaga</taxon>
        <taxon>Cucujiformia</taxon>
        <taxon>Chrysomeloidea</taxon>
        <taxon>Chrysomelidae</taxon>
        <taxon>Bruchinae</taxon>
        <taxon>Bruchini</taxon>
        <taxon>Acanthoscelides</taxon>
    </lineage>
</organism>
<dbReference type="InterPro" id="IPR005312">
    <property type="entry name" value="DUF1759"/>
</dbReference>
<dbReference type="GO" id="GO:0003676">
    <property type="term" value="F:nucleic acid binding"/>
    <property type="evidence" value="ECO:0007669"/>
    <property type="project" value="InterPro"/>
</dbReference>
<dbReference type="Proteomes" id="UP001152888">
    <property type="component" value="Unassembled WGS sequence"/>
</dbReference>
<dbReference type="AlphaFoldDB" id="A0A9P0PM63"/>
<evidence type="ECO:0000313" key="2">
    <source>
        <dbReference type="EMBL" id="CAH1991122.1"/>
    </source>
</evidence>
<sequence length="488" mass="56426">MPNGNAKKLASIKGTLTRFHNYFHTISQKSNPDITELECRLASVELLLDNFNKIQEKIEDSDGNFEENFESVHSVARAEFENAFYEIISKTKQFLNDHRPSLVNNAALHSPPQFVQPDLQAIKLPALNIPHFDGSYDQWLFFRDTFRSLIHNNDALSPIQKFHYLRLSLKGSAADTIKSLEISNQNYNVAWDLLEERFENKQLLVNNHIKALFDIPTIQREGYASLRDLVDSLQKHLRALEVLKLPVSHWDSILIYLISSKLDNATRREWEMRSKTQELPTMTEFSEFLKNKCRNLESFEMYHDKARQNQSFNKHVKPKAFVATHNENTSCAFCKRDHSIYICQEFIRLAPTERFNETRRLNLCINCLRFGHNVNNCKSMFCKYCSKPHHTLLHFPSKPEARRHDAPPSPPAVRRQYNGRHNAAAVAADAPTPSTATAERGAASQRGERINRFKKFVLSLILPNQIQSTFVNSNKPITRLERMCPCRT</sequence>
<dbReference type="PANTHER" id="PTHR47331">
    <property type="entry name" value="PHD-TYPE DOMAIN-CONTAINING PROTEIN"/>
    <property type="match status" value="1"/>
</dbReference>
<comment type="caution">
    <text evidence="2">The sequence shown here is derived from an EMBL/GenBank/DDBJ whole genome shotgun (WGS) entry which is preliminary data.</text>
</comment>
<dbReference type="PANTHER" id="PTHR47331:SF1">
    <property type="entry name" value="GAG-LIKE PROTEIN"/>
    <property type="match status" value="1"/>
</dbReference>
<accession>A0A9P0PM63</accession>
<keyword evidence="3" id="KW-1185">Reference proteome</keyword>
<gene>
    <name evidence="2" type="ORF">ACAOBT_LOCUS20082</name>
</gene>
<feature type="compositionally biased region" description="Low complexity" evidence="1">
    <location>
        <begin position="423"/>
        <end position="438"/>
    </location>
</feature>
<dbReference type="EMBL" id="CAKOFQ010007105">
    <property type="protein sequence ID" value="CAH1991122.1"/>
    <property type="molecule type" value="Genomic_DNA"/>
</dbReference>
<evidence type="ECO:0000313" key="3">
    <source>
        <dbReference type="Proteomes" id="UP001152888"/>
    </source>
</evidence>
<dbReference type="OrthoDB" id="6769018at2759"/>
<reference evidence="2" key="1">
    <citation type="submission" date="2022-03" db="EMBL/GenBank/DDBJ databases">
        <authorList>
            <person name="Sayadi A."/>
        </authorList>
    </citation>
    <scope>NUCLEOTIDE SEQUENCE</scope>
</reference>
<dbReference type="InterPro" id="IPR036875">
    <property type="entry name" value="Znf_CCHC_sf"/>
</dbReference>
<dbReference type="GO" id="GO:0008270">
    <property type="term" value="F:zinc ion binding"/>
    <property type="evidence" value="ECO:0007669"/>
    <property type="project" value="InterPro"/>
</dbReference>
<proteinExistence type="predicted"/>
<dbReference type="Pfam" id="PF03564">
    <property type="entry name" value="DUF1759"/>
    <property type="match status" value="1"/>
</dbReference>